<evidence type="ECO:0000313" key="1">
    <source>
        <dbReference type="EMBL" id="KAF9887937.1"/>
    </source>
</evidence>
<reference evidence="1" key="2">
    <citation type="submission" date="2020-02" db="EMBL/GenBank/DDBJ databases">
        <authorList>
            <person name="Gilchrist C.L.M."/>
            <person name="Chooi Y.-H."/>
        </authorList>
    </citation>
    <scope>NUCLEOTIDE SEQUENCE</scope>
    <source>
        <strain evidence="1">MST-FP2251</strain>
    </source>
</reference>
<comment type="caution">
    <text evidence="1">The sequence shown here is derived from an EMBL/GenBank/DDBJ whole genome shotgun (WGS) entry which is preliminary data.</text>
</comment>
<dbReference type="Gene3D" id="1.25.40.20">
    <property type="entry name" value="Ankyrin repeat-containing domain"/>
    <property type="match status" value="2"/>
</dbReference>
<dbReference type="AlphaFoldDB" id="A0AAD4GSR7"/>
<dbReference type="Proteomes" id="UP001194746">
    <property type="component" value="Unassembled WGS sequence"/>
</dbReference>
<name>A0AAD4GSR7_ASPNN</name>
<keyword evidence="2" id="KW-1185">Reference proteome</keyword>
<organism evidence="1 2">
    <name type="scientific">Aspergillus nanangensis</name>
    <dbReference type="NCBI Taxonomy" id="2582783"/>
    <lineage>
        <taxon>Eukaryota</taxon>
        <taxon>Fungi</taxon>
        <taxon>Dikarya</taxon>
        <taxon>Ascomycota</taxon>
        <taxon>Pezizomycotina</taxon>
        <taxon>Eurotiomycetes</taxon>
        <taxon>Eurotiomycetidae</taxon>
        <taxon>Eurotiales</taxon>
        <taxon>Aspergillaceae</taxon>
        <taxon>Aspergillus</taxon>
        <taxon>Aspergillus subgen. Circumdati</taxon>
    </lineage>
</organism>
<reference evidence="1" key="1">
    <citation type="journal article" date="2019" name="Beilstein J. Org. Chem.">
        <title>Nanangenines: drimane sesquiterpenoids as the dominant metabolite cohort of a novel Australian fungus, Aspergillus nanangensis.</title>
        <authorList>
            <person name="Lacey H.J."/>
            <person name="Gilchrist C.L.M."/>
            <person name="Crombie A."/>
            <person name="Kalaitzis J.A."/>
            <person name="Vuong D."/>
            <person name="Rutledge P.J."/>
            <person name="Turner P."/>
            <person name="Pitt J.I."/>
            <person name="Lacey E."/>
            <person name="Chooi Y.H."/>
            <person name="Piggott A.M."/>
        </authorList>
    </citation>
    <scope>NUCLEOTIDE SEQUENCE</scope>
    <source>
        <strain evidence="1">MST-FP2251</strain>
    </source>
</reference>
<accession>A0AAD4GSR7</accession>
<evidence type="ECO:0000313" key="2">
    <source>
        <dbReference type="Proteomes" id="UP001194746"/>
    </source>
</evidence>
<sequence length="395" mass="43604">MYQLTLQELAEDPPAGPRIAEREAEMDNATKFQYQLNGRQLRDARAQFMETARTSGISHPVCPLTEGELEERRLGFPRFWTEPDVPDRWVRELRAVTALEIAAGTGNTESVDILREAGADESAWLTGNDEARRDDQQLFDIRSQNDVHISALSTSSPVHEAIAAGQVVMMWHLLSTCGYSPNYRPRAAPTVALPPLSFAIARCDIIHYPGIQRCLASLLSHPQLDANICTPIFNVHPLHFAIANHDLELLTWLAGFIPGGLGAAGTTALGHTLLHVASLPLTGWHVNDRAPNIAKSIHCIRTLDSRWIPYPLSSSAYESLQSAGEQSARVPIVESKQHAQYTTIQLLLEWGGCDVRVRDIDGNTALHYLAGTWNIHPEIIRSSGRDDNPNVIEGS</sequence>
<evidence type="ECO:0008006" key="3">
    <source>
        <dbReference type="Google" id="ProtNLM"/>
    </source>
</evidence>
<dbReference type="InterPro" id="IPR036770">
    <property type="entry name" value="Ankyrin_rpt-contain_sf"/>
</dbReference>
<dbReference type="EMBL" id="VCAU01000054">
    <property type="protein sequence ID" value="KAF9887937.1"/>
    <property type="molecule type" value="Genomic_DNA"/>
</dbReference>
<dbReference type="SUPFAM" id="SSF48403">
    <property type="entry name" value="Ankyrin repeat"/>
    <property type="match status" value="1"/>
</dbReference>
<gene>
    <name evidence="1" type="ORF">FE257_009459</name>
</gene>
<dbReference type="PANTHER" id="PTHR24198:SF165">
    <property type="entry name" value="ANKYRIN REPEAT-CONTAINING PROTEIN-RELATED"/>
    <property type="match status" value="1"/>
</dbReference>
<protein>
    <recommendedName>
        <fullName evidence="3">Ankyrin</fullName>
    </recommendedName>
</protein>
<proteinExistence type="predicted"/>
<dbReference type="PANTHER" id="PTHR24198">
    <property type="entry name" value="ANKYRIN REPEAT AND PROTEIN KINASE DOMAIN-CONTAINING PROTEIN"/>
    <property type="match status" value="1"/>
</dbReference>